<proteinExistence type="predicted"/>
<protein>
    <submittedName>
        <fullName evidence="3">Transglycosylase SLT domain-containing protein</fullName>
    </submittedName>
</protein>
<dbReference type="SUPFAM" id="SSF53955">
    <property type="entry name" value="Lysozyme-like"/>
    <property type="match status" value="1"/>
</dbReference>
<evidence type="ECO:0000256" key="1">
    <source>
        <dbReference type="SAM" id="MobiDB-lite"/>
    </source>
</evidence>
<feature type="region of interest" description="Disordered" evidence="1">
    <location>
        <begin position="558"/>
        <end position="589"/>
    </location>
</feature>
<dbReference type="Gene3D" id="1.10.530.10">
    <property type="match status" value="1"/>
</dbReference>
<comment type="caution">
    <text evidence="3">The sequence shown here is derived from an EMBL/GenBank/DDBJ whole genome shotgun (WGS) entry which is preliminary data.</text>
</comment>
<feature type="domain" description="Transglycosylase SLT" evidence="2">
    <location>
        <begin position="423"/>
        <end position="513"/>
    </location>
</feature>
<dbReference type="AlphaFoldDB" id="A0A846YMT1"/>
<dbReference type="InterPro" id="IPR023346">
    <property type="entry name" value="Lysozyme-like_dom_sf"/>
</dbReference>
<dbReference type="EMBL" id="JAAXOT010000022">
    <property type="protein sequence ID" value="NKY60345.1"/>
    <property type="molecule type" value="Genomic_DNA"/>
</dbReference>
<dbReference type="InterPro" id="IPR008258">
    <property type="entry name" value="Transglycosylase_SLT_dom_1"/>
</dbReference>
<organism evidence="3 4">
    <name type="scientific">Nocardia flavorosea</name>
    <dbReference type="NCBI Taxonomy" id="53429"/>
    <lineage>
        <taxon>Bacteria</taxon>
        <taxon>Bacillati</taxon>
        <taxon>Actinomycetota</taxon>
        <taxon>Actinomycetes</taxon>
        <taxon>Mycobacteriales</taxon>
        <taxon>Nocardiaceae</taxon>
        <taxon>Nocardia</taxon>
    </lineage>
</organism>
<evidence type="ECO:0000259" key="2">
    <source>
        <dbReference type="Pfam" id="PF01464"/>
    </source>
</evidence>
<evidence type="ECO:0000313" key="4">
    <source>
        <dbReference type="Proteomes" id="UP000570678"/>
    </source>
</evidence>
<sequence>MGTSLTDGEGFWGLFSTNLGQITDGILGTEGPLEKLKNGFNSLGPFFDAAVSNFGSILGKLPSQFHGPINAVVDVLNGFGDIWNKVADKLGLPKWEPLGHVGAVGQMGKENPTATPIGARWMGGPGGPVRGPGGPKEDKAGLYRLSAGEHVWTADEVAAAGGHDAMYRMRKGVLGTGGKQSKADGPLPGYADGGIVATSDPLQPIQQHLWDLVSSAIPGAILTSGQRFVDVGSGYDLHMQGKAIDLAGPMDEIARWIYDTYPQSAELIHWPLNGWSNLDEGKPFDFGSATNEAHRDHVHWAANDFLTQLSDEEKAGLFDRVKNALGSAMGAGRGFALDNLVRKPLNALVDRVPDFPGMGEFGQIPKAFARKMADAVTSFISSKLGGSGGGLVDYEATGNVERWRDLAKEAMRRTGFNADDENQVNAMMAQIKSESGGNPSILQQVQDVNSGGNEAQGLLQVIPGTFAAYRDPSLPNDRTDPMANMVAALNYYRDTYGSDLTTEWGHGHGYANGGWVNGPGGPLADKIRALLSNGEFVVNAAAAGQWGPLLEAINGGAKPQAKTLEQRGPAPFDPNQPPNGGAEPPDTNIWGGPPVAGVDTVGSLKKKTMDRFFGESGAFATGFNSLVDSTLGPLGLPDPRDLIPSEVTAYAKTFDEWNKAKAQAPGVDSQALLNQSGYYQAGQHAVGAANQVVQSNPSGSQISSVDNSMTVNLTVKNDADAFRKLNQMADLRAIPYTG</sequence>
<name>A0A846YMT1_9NOCA</name>
<keyword evidence="4" id="KW-1185">Reference proteome</keyword>
<evidence type="ECO:0000313" key="3">
    <source>
        <dbReference type="EMBL" id="NKY60345.1"/>
    </source>
</evidence>
<reference evidence="3 4" key="1">
    <citation type="submission" date="2020-04" db="EMBL/GenBank/DDBJ databases">
        <title>MicrobeNet Type strains.</title>
        <authorList>
            <person name="Nicholson A.C."/>
        </authorList>
    </citation>
    <scope>NUCLEOTIDE SEQUENCE [LARGE SCALE GENOMIC DNA]</scope>
    <source>
        <strain evidence="3 4">JCM 3332</strain>
    </source>
</reference>
<gene>
    <name evidence="3" type="ORF">HGA15_30265</name>
</gene>
<dbReference type="Pfam" id="PF01464">
    <property type="entry name" value="SLT"/>
    <property type="match status" value="1"/>
</dbReference>
<dbReference type="Proteomes" id="UP000570678">
    <property type="component" value="Unassembled WGS sequence"/>
</dbReference>
<accession>A0A846YMT1</accession>